<gene>
    <name evidence="4" type="ORF">GCM10008942_29050</name>
</gene>
<comment type="caution">
    <text evidence="4">The sequence shown here is derived from an EMBL/GenBank/DDBJ whole genome shotgun (WGS) entry which is preliminary data.</text>
</comment>
<evidence type="ECO:0000313" key="5">
    <source>
        <dbReference type="Proteomes" id="UP001499951"/>
    </source>
</evidence>
<accession>A0ABP3Q2B0</accession>
<evidence type="ECO:0000256" key="1">
    <source>
        <dbReference type="ARBA" id="ARBA00022801"/>
    </source>
</evidence>
<dbReference type="Gene3D" id="3.40.50.1820">
    <property type="entry name" value="alpha/beta hydrolase"/>
    <property type="match status" value="1"/>
</dbReference>
<dbReference type="EMBL" id="BAAADD010000008">
    <property type="protein sequence ID" value="GAA0578373.1"/>
    <property type="molecule type" value="Genomic_DNA"/>
</dbReference>
<dbReference type="Proteomes" id="UP001499951">
    <property type="component" value="Unassembled WGS sequence"/>
</dbReference>
<evidence type="ECO:0000313" key="4">
    <source>
        <dbReference type="EMBL" id="GAA0578373.1"/>
    </source>
</evidence>
<dbReference type="InterPro" id="IPR001375">
    <property type="entry name" value="Peptidase_S9_cat"/>
</dbReference>
<evidence type="ECO:0000256" key="2">
    <source>
        <dbReference type="SAM" id="SignalP"/>
    </source>
</evidence>
<sequence>MYVRLWACAIACAVGSLAAATAQTAPAQPPVQAFAVPEELSAPALSPDGKHLASIEVHAGKRIGVVRTLDPAGVPAVGIPIDQGFLVRAQWVSNERLLLTVNVNMRFWGENVKPWFRTFTVDTKGQNMAVMFSDNEARNYNYGTATVSDLAMDDPDHIYMPIFDNANNATLRNWDGQAFRYSMFRVNVKDGTSERVSVGGPQTGQWIMDGHGKVVGRVDKSLNPPIDHLLVNTNGEWKEIQSASSLGRDGIGVVGLTRDGKGFIETAQFGDAKTTGLVSHNIADGKDATIFSDPKYDIGAALRDPWDQRVLGVTVTADQDADHYFDDDMQALQRGISGAFPGNTVHAVSWDMAKTKVVLQVEGPKFPPTYFLLDRVTHSASPLASSYSTLEENQLGEMKPYPYKARDGLDIPAYITLPPGKTAKNLPVVVMPHGGPMARDQIGFDWMAQFLANRGYAVLQPNFRGSDGYGHKFLKAGYGEWGGKMQDDVTDGVKKLIADGIADPKRICIVGWSYGGYAALSGAAFTPDLYACAVGGAGVYDLKKFLDTRAKDYGKDSDMIASWSLFIGDRSKDADKLAAASPAKNADKIKIPVLLVHGKDDYTVRIDQTEAMDEALRQAGKKVTTIIIPGESHYLQKMETRVQWLTELEKFLKENIGN</sequence>
<feature type="chain" id="PRO_5047357273" evidence="2">
    <location>
        <begin position="28"/>
        <end position="658"/>
    </location>
</feature>
<evidence type="ECO:0000259" key="3">
    <source>
        <dbReference type="Pfam" id="PF00326"/>
    </source>
</evidence>
<dbReference type="PANTHER" id="PTHR42776">
    <property type="entry name" value="SERINE PEPTIDASE S9 FAMILY MEMBER"/>
    <property type="match status" value="1"/>
</dbReference>
<dbReference type="InterPro" id="IPR029058">
    <property type="entry name" value="AB_hydrolase_fold"/>
</dbReference>
<dbReference type="SUPFAM" id="SSF82171">
    <property type="entry name" value="DPP6 N-terminal domain-like"/>
    <property type="match status" value="1"/>
</dbReference>
<feature type="signal peptide" evidence="2">
    <location>
        <begin position="1"/>
        <end position="27"/>
    </location>
</feature>
<keyword evidence="1" id="KW-0378">Hydrolase</keyword>
<protein>
    <submittedName>
        <fullName evidence="4">S9 family peptidase</fullName>
    </submittedName>
</protein>
<feature type="domain" description="Peptidase S9 prolyl oligopeptidase catalytic" evidence="3">
    <location>
        <begin position="444"/>
        <end position="657"/>
    </location>
</feature>
<reference evidence="5" key="1">
    <citation type="journal article" date="2019" name="Int. J. Syst. Evol. Microbiol.">
        <title>The Global Catalogue of Microorganisms (GCM) 10K type strain sequencing project: providing services to taxonomists for standard genome sequencing and annotation.</title>
        <authorList>
            <consortium name="The Broad Institute Genomics Platform"/>
            <consortium name="The Broad Institute Genome Sequencing Center for Infectious Disease"/>
            <person name="Wu L."/>
            <person name="Ma J."/>
        </authorList>
    </citation>
    <scope>NUCLEOTIDE SEQUENCE [LARGE SCALE GENOMIC DNA]</scope>
    <source>
        <strain evidence="5">JCM 15089</strain>
    </source>
</reference>
<keyword evidence="5" id="KW-1185">Reference proteome</keyword>
<name>A0ABP3Q2B0_9PROT</name>
<dbReference type="PANTHER" id="PTHR42776:SF27">
    <property type="entry name" value="DIPEPTIDYL PEPTIDASE FAMILY MEMBER 6"/>
    <property type="match status" value="1"/>
</dbReference>
<organism evidence="4 5">
    <name type="scientific">Rhizomicrobium electricum</name>
    <dbReference type="NCBI Taxonomy" id="480070"/>
    <lineage>
        <taxon>Bacteria</taxon>
        <taxon>Pseudomonadati</taxon>
        <taxon>Pseudomonadota</taxon>
        <taxon>Alphaproteobacteria</taxon>
        <taxon>Micropepsales</taxon>
        <taxon>Micropepsaceae</taxon>
        <taxon>Rhizomicrobium</taxon>
    </lineage>
</organism>
<dbReference type="Pfam" id="PF00326">
    <property type="entry name" value="Peptidase_S9"/>
    <property type="match status" value="1"/>
</dbReference>
<keyword evidence="2" id="KW-0732">Signal</keyword>
<dbReference type="SUPFAM" id="SSF53474">
    <property type="entry name" value="alpha/beta-Hydrolases"/>
    <property type="match status" value="1"/>
</dbReference>
<proteinExistence type="predicted"/>